<keyword evidence="5" id="KW-1185">Reference proteome</keyword>
<evidence type="ECO:0000313" key="4">
    <source>
        <dbReference type="EMBL" id="KAK7064616.1"/>
    </source>
</evidence>
<dbReference type="Proteomes" id="UP001362999">
    <property type="component" value="Unassembled WGS sequence"/>
</dbReference>
<accession>A0AAW0EH72</accession>
<proteinExistence type="predicted"/>
<reference evidence="4 5" key="1">
    <citation type="journal article" date="2024" name="J Genomics">
        <title>Draft genome sequencing and assembly of Favolaschia claudopus CIRM-BRFM 2984 isolated from oak limbs.</title>
        <authorList>
            <person name="Navarro D."/>
            <person name="Drula E."/>
            <person name="Chaduli D."/>
            <person name="Cazenave R."/>
            <person name="Ahrendt S."/>
            <person name="Wang J."/>
            <person name="Lipzen A."/>
            <person name="Daum C."/>
            <person name="Barry K."/>
            <person name="Grigoriev I.V."/>
            <person name="Favel A."/>
            <person name="Rosso M.N."/>
            <person name="Martin F."/>
        </authorList>
    </citation>
    <scope>NUCLEOTIDE SEQUENCE [LARGE SCALE GENOMIC DNA]</scope>
    <source>
        <strain evidence="4 5">CIRM-BRFM 2984</strain>
    </source>
</reference>
<feature type="region of interest" description="Disordered" evidence="1">
    <location>
        <begin position="488"/>
        <end position="546"/>
    </location>
</feature>
<name>A0AAW0EH72_9AGAR</name>
<dbReference type="EMBL" id="JAWWNJ010000001">
    <property type="protein sequence ID" value="KAK7064616.1"/>
    <property type="molecule type" value="Genomic_DNA"/>
</dbReference>
<comment type="caution">
    <text evidence="4">The sequence shown here is derived from an EMBL/GenBank/DDBJ whole genome shotgun (WGS) entry which is preliminary data.</text>
</comment>
<evidence type="ECO:0000256" key="3">
    <source>
        <dbReference type="SAM" id="SignalP"/>
    </source>
</evidence>
<gene>
    <name evidence="4" type="ORF">R3P38DRAFT_2825551</name>
</gene>
<feature type="chain" id="PRO_5043765758" evidence="3">
    <location>
        <begin position="21"/>
        <end position="569"/>
    </location>
</feature>
<keyword evidence="3" id="KW-0732">Signal</keyword>
<sequence>MLFLILSLIFFFLAFHGATGLVKTGLLELVAAAPTVLTFVSTLRWELVNTFISFQLFLLDVAASYLLWQLIDMWSSKAIRDLRVTTSRPLLTYIETVNPENIETSDAADIMPGGYRNTDEDDNDLEASLAAFLTSWLGLSWSLLERILTRLLASFQWVLTTIAAVHTLWVYSAEQQVLMFLAYKILFSVPVRPTFSEPAPAYGTSNFTDPLGTENDEDDEADEDKDATPTTSLPLRIILAIEWINLAPDASVPEVPVNETDAPDEVKDENRARIILAIEWIDPAADTSVCEVAFNEPDARDEVKDENKAAISTEEPTPLIPPVILALGWTEPTADAPAAATVAFNPSPVDEEDNMLADTGDTTVPSLNSIIFDDVTLVDCDSLVEPALDPSTAPLPASPCTPCETKSLVNTVAQPDFSLSLDPTDKIAAATPATKSVLRASAIAFVPPPAPSVIPEYHCNAPTSAESSTLNIQPCAPPVTAEHTIHAPAPRYGRPPKTRPPFRRRTSPPAFWAPGGTTITISTPDGSAATLPRRPRPERPLFTRPAPEGWAPCPIVGSAAIRIVAPPSA</sequence>
<keyword evidence="2" id="KW-0812">Transmembrane</keyword>
<evidence type="ECO:0000313" key="5">
    <source>
        <dbReference type="Proteomes" id="UP001362999"/>
    </source>
</evidence>
<feature type="region of interest" description="Disordered" evidence="1">
    <location>
        <begin position="199"/>
        <end position="229"/>
    </location>
</feature>
<dbReference type="AlphaFoldDB" id="A0AAW0EH72"/>
<keyword evidence="2" id="KW-1133">Transmembrane helix</keyword>
<feature type="compositionally biased region" description="Basic residues" evidence="1">
    <location>
        <begin position="494"/>
        <end position="506"/>
    </location>
</feature>
<feature type="compositionally biased region" description="Acidic residues" evidence="1">
    <location>
        <begin position="214"/>
        <end position="225"/>
    </location>
</feature>
<organism evidence="4 5">
    <name type="scientific">Favolaschia claudopus</name>
    <dbReference type="NCBI Taxonomy" id="2862362"/>
    <lineage>
        <taxon>Eukaryota</taxon>
        <taxon>Fungi</taxon>
        <taxon>Dikarya</taxon>
        <taxon>Basidiomycota</taxon>
        <taxon>Agaricomycotina</taxon>
        <taxon>Agaricomycetes</taxon>
        <taxon>Agaricomycetidae</taxon>
        <taxon>Agaricales</taxon>
        <taxon>Marasmiineae</taxon>
        <taxon>Mycenaceae</taxon>
        <taxon>Favolaschia</taxon>
    </lineage>
</organism>
<protein>
    <submittedName>
        <fullName evidence="4">Uncharacterized protein</fullName>
    </submittedName>
</protein>
<evidence type="ECO:0000256" key="1">
    <source>
        <dbReference type="SAM" id="MobiDB-lite"/>
    </source>
</evidence>
<feature type="transmembrane region" description="Helical" evidence="2">
    <location>
        <begin position="151"/>
        <end position="171"/>
    </location>
</feature>
<evidence type="ECO:0000256" key="2">
    <source>
        <dbReference type="SAM" id="Phobius"/>
    </source>
</evidence>
<feature type="signal peptide" evidence="3">
    <location>
        <begin position="1"/>
        <end position="20"/>
    </location>
</feature>
<keyword evidence="2" id="KW-0472">Membrane</keyword>
<feature type="transmembrane region" description="Helical" evidence="2">
    <location>
        <begin position="48"/>
        <end position="68"/>
    </location>
</feature>